<feature type="domain" description="Peptidase S24/S26A/S26B/S26C" evidence="1">
    <location>
        <begin position="17"/>
        <end position="93"/>
    </location>
</feature>
<dbReference type="Proteomes" id="UP000614460">
    <property type="component" value="Unassembled WGS sequence"/>
</dbReference>
<dbReference type="CDD" id="cd06462">
    <property type="entry name" value="Peptidase_S24_S26"/>
    <property type="match status" value="1"/>
</dbReference>
<name>A0A8H9FZN1_9SPHI</name>
<dbReference type="Gene3D" id="2.10.109.10">
    <property type="entry name" value="Umud Fragment, subunit A"/>
    <property type="match status" value="1"/>
</dbReference>
<dbReference type="EMBL" id="BMKM01000003">
    <property type="protein sequence ID" value="GGE18902.1"/>
    <property type="molecule type" value="Genomic_DNA"/>
</dbReference>
<protein>
    <recommendedName>
        <fullName evidence="1">Peptidase S24/S26A/S26B/S26C domain-containing protein</fullName>
    </recommendedName>
</protein>
<evidence type="ECO:0000313" key="2">
    <source>
        <dbReference type="EMBL" id="GGE18902.1"/>
    </source>
</evidence>
<dbReference type="InterPro" id="IPR015927">
    <property type="entry name" value="Peptidase_S24_S26A/B/C"/>
</dbReference>
<evidence type="ECO:0000259" key="1">
    <source>
        <dbReference type="Pfam" id="PF00717"/>
    </source>
</evidence>
<evidence type="ECO:0000313" key="3">
    <source>
        <dbReference type="Proteomes" id="UP000614460"/>
    </source>
</evidence>
<dbReference type="InterPro" id="IPR036286">
    <property type="entry name" value="LexA/Signal_pep-like_sf"/>
</dbReference>
<dbReference type="SUPFAM" id="SSF51306">
    <property type="entry name" value="LexA/Signal peptidase"/>
    <property type="match status" value="1"/>
</dbReference>
<dbReference type="Pfam" id="PF00717">
    <property type="entry name" value="Peptidase_S24"/>
    <property type="match status" value="1"/>
</dbReference>
<accession>A0A8H9FZN1</accession>
<dbReference type="AlphaFoldDB" id="A0A8H9FZN1"/>
<reference evidence="2" key="1">
    <citation type="journal article" date="2014" name="Int. J. Syst. Evol. Microbiol.">
        <title>Complete genome sequence of Corynebacterium casei LMG S-19264T (=DSM 44701T), isolated from a smear-ripened cheese.</title>
        <authorList>
            <consortium name="US DOE Joint Genome Institute (JGI-PGF)"/>
            <person name="Walter F."/>
            <person name="Albersmeier A."/>
            <person name="Kalinowski J."/>
            <person name="Ruckert C."/>
        </authorList>
    </citation>
    <scope>NUCLEOTIDE SEQUENCE</scope>
    <source>
        <strain evidence="2">CGMCC 1.15966</strain>
    </source>
</reference>
<proteinExistence type="predicted"/>
<dbReference type="RefSeq" id="WP_094256704.1">
    <property type="nucleotide sequence ID" value="NZ_BMKM01000003.1"/>
</dbReference>
<gene>
    <name evidence="2" type="ORF">GCM10011516_15720</name>
</gene>
<sequence length="150" mass="17253">MDENNHLKSYKVPNQLFFDIILEDLKAGKSVKFNVAGNSMLPFLRHGDQVVIKQPINFNVNIGDIILARYKGRIILHRLIRIDSNHYYLAGDGNLDQIETIEKADILATVLSGSRGDKALKINSKINKKMGVCWYYIRPLRYLFSKFKLN</sequence>
<organism evidence="2 3">
    <name type="scientific">Sphingobacterium cellulitidis</name>
    <dbReference type="NCBI Taxonomy" id="1768011"/>
    <lineage>
        <taxon>Bacteria</taxon>
        <taxon>Pseudomonadati</taxon>
        <taxon>Bacteroidota</taxon>
        <taxon>Sphingobacteriia</taxon>
        <taxon>Sphingobacteriales</taxon>
        <taxon>Sphingobacteriaceae</taxon>
        <taxon>Sphingobacterium</taxon>
    </lineage>
</organism>
<comment type="caution">
    <text evidence="2">The sequence shown here is derived from an EMBL/GenBank/DDBJ whole genome shotgun (WGS) entry which is preliminary data.</text>
</comment>
<keyword evidence="3" id="KW-1185">Reference proteome</keyword>
<reference evidence="2" key="2">
    <citation type="submission" date="2020-09" db="EMBL/GenBank/DDBJ databases">
        <authorList>
            <person name="Sun Q."/>
            <person name="Zhou Y."/>
        </authorList>
    </citation>
    <scope>NUCLEOTIDE SEQUENCE</scope>
    <source>
        <strain evidence="2">CGMCC 1.15966</strain>
    </source>
</reference>